<dbReference type="PANTHER" id="PTHR33048">
    <property type="entry name" value="PTH11-LIKE INTEGRAL MEMBRANE PROTEIN (AFU_ORTHOLOGUE AFUA_5G11245)"/>
    <property type="match status" value="1"/>
</dbReference>
<feature type="transmembrane region" description="Helical" evidence="6">
    <location>
        <begin position="18"/>
        <end position="39"/>
    </location>
</feature>
<name>A0A9P4XZE4_CRYP1</name>
<gene>
    <name evidence="8" type="ORF">M406DRAFT_230348</name>
</gene>
<evidence type="ECO:0000256" key="4">
    <source>
        <dbReference type="ARBA" id="ARBA00023136"/>
    </source>
</evidence>
<feature type="transmembrane region" description="Helical" evidence="6">
    <location>
        <begin position="126"/>
        <end position="148"/>
    </location>
</feature>
<evidence type="ECO:0000256" key="5">
    <source>
        <dbReference type="ARBA" id="ARBA00038359"/>
    </source>
</evidence>
<keyword evidence="2 6" id="KW-0812">Transmembrane</keyword>
<dbReference type="InterPro" id="IPR049326">
    <property type="entry name" value="Rhodopsin_dom_fungi"/>
</dbReference>
<evidence type="ECO:0000256" key="1">
    <source>
        <dbReference type="ARBA" id="ARBA00004141"/>
    </source>
</evidence>
<dbReference type="GO" id="GO:0016020">
    <property type="term" value="C:membrane"/>
    <property type="evidence" value="ECO:0007669"/>
    <property type="project" value="UniProtKB-SubCell"/>
</dbReference>
<organism evidence="8 9">
    <name type="scientific">Cryphonectria parasitica (strain ATCC 38755 / EP155)</name>
    <dbReference type="NCBI Taxonomy" id="660469"/>
    <lineage>
        <taxon>Eukaryota</taxon>
        <taxon>Fungi</taxon>
        <taxon>Dikarya</taxon>
        <taxon>Ascomycota</taxon>
        <taxon>Pezizomycotina</taxon>
        <taxon>Sordariomycetes</taxon>
        <taxon>Sordariomycetidae</taxon>
        <taxon>Diaporthales</taxon>
        <taxon>Cryphonectriaceae</taxon>
        <taxon>Cryphonectria-Endothia species complex</taxon>
        <taxon>Cryphonectria</taxon>
    </lineage>
</organism>
<comment type="caution">
    <text evidence="8">The sequence shown here is derived from an EMBL/GenBank/DDBJ whole genome shotgun (WGS) entry which is preliminary data.</text>
</comment>
<evidence type="ECO:0000313" key="8">
    <source>
        <dbReference type="EMBL" id="KAF3763828.1"/>
    </source>
</evidence>
<feature type="transmembrane region" description="Helical" evidence="6">
    <location>
        <begin position="243"/>
        <end position="266"/>
    </location>
</feature>
<dbReference type="EMBL" id="MU032349">
    <property type="protein sequence ID" value="KAF3763828.1"/>
    <property type="molecule type" value="Genomic_DNA"/>
</dbReference>
<feature type="transmembrane region" description="Helical" evidence="6">
    <location>
        <begin position="203"/>
        <end position="223"/>
    </location>
</feature>
<evidence type="ECO:0000256" key="2">
    <source>
        <dbReference type="ARBA" id="ARBA00022692"/>
    </source>
</evidence>
<dbReference type="PANTHER" id="PTHR33048:SF47">
    <property type="entry name" value="INTEGRAL MEMBRANE PROTEIN-RELATED"/>
    <property type="match status" value="1"/>
</dbReference>
<feature type="domain" description="Rhodopsin" evidence="7">
    <location>
        <begin position="36"/>
        <end position="267"/>
    </location>
</feature>
<dbReference type="RefSeq" id="XP_040774789.1">
    <property type="nucleotide sequence ID" value="XM_040915832.1"/>
</dbReference>
<feature type="non-terminal residue" evidence="8">
    <location>
        <position position="271"/>
    </location>
</feature>
<keyword evidence="3 6" id="KW-1133">Transmembrane helix</keyword>
<protein>
    <recommendedName>
        <fullName evidence="7">Rhodopsin domain-containing protein</fullName>
    </recommendedName>
</protein>
<evidence type="ECO:0000256" key="3">
    <source>
        <dbReference type="ARBA" id="ARBA00022989"/>
    </source>
</evidence>
<evidence type="ECO:0000256" key="6">
    <source>
        <dbReference type="SAM" id="Phobius"/>
    </source>
</evidence>
<reference evidence="8" key="1">
    <citation type="journal article" date="2020" name="Phytopathology">
        <title>Genome sequence of the chestnut blight fungus Cryphonectria parasitica EP155: A fundamental resource for an archetypical invasive plant pathogen.</title>
        <authorList>
            <person name="Crouch J.A."/>
            <person name="Dawe A."/>
            <person name="Aerts A."/>
            <person name="Barry K."/>
            <person name="Churchill A.C.L."/>
            <person name="Grimwood J."/>
            <person name="Hillman B."/>
            <person name="Milgroom M.G."/>
            <person name="Pangilinan J."/>
            <person name="Smith M."/>
            <person name="Salamov A."/>
            <person name="Schmutz J."/>
            <person name="Yadav J."/>
            <person name="Grigoriev I.V."/>
            <person name="Nuss D."/>
        </authorList>
    </citation>
    <scope>NUCLEOTIDE SEQUENCE</scope>
    <source>
        <strain evidence="8">EP155</strain>
    </source>
</reference>
<dbReference type="Proteomes" id="UP000803844">
    <property type="component" value="Unassembled WGS sequence"/>
</dbReference>
<keyword evidence="4 6" id="KW-0472">Membrane</keyword>
<keyword evidence="9" id="KW-1185">Reference proteome</keyword>
<dbReference type="AlphaFoldDB" id="A0A9P4XZE4"/>
<proteinExistence type="inferred from homology"/>
<sequence>MAPPEVNHALDEQSTSGIMMGLAAGLGFLCMVVVAARLYTRAILLHMTGLDDIMIVVTQEVLTLCKLEGHFGVGKHSWVSDKENLTRQLQSLFAAIQLYIWALACVKVSLLLQYRRIFLVTWLHRVVIVIIGFAVAWNIAQSILVSFACVPMSTLHPSMADTCLDSLTIWYLAAGINITTDFIVFLLPIPLINSLQLPARQKFLLCLVFGLGLFTCVISIVRVTTLHYVIATNDPSWFSTQGATWSMVEVNCAILCSCLPTIRYLLAQMFP</sequence>
<accession>A0A9P4XZE4</accession>
<comment type="similarity">
    <text evidence="5">Belongs to the SAT4 family.</text>
</comment>
<dbReference type="OrthoDB" id="3648173at2759"/>
<evidence type="ECO:0000259" key="7">
    <source>
        <dbReference type="Pfam" id="PF20684"/>
    </source>
</evidence>
<dbReference type="GeneID" id="63832961"/>
<comment type="subcellular location">
    <subcellularLocation>
        <location evidence="1">Membrane</location>
        <topology evidence="1">Multi-pass membrane protein</topology>
    </subcellularLocation>
</comment>
<dbReference type="Pfam" id="PF20684">
    <property type="entry name" value="Fung_rhodopsin"/>
    <property type="match status" value="1"/>
</dbReference>
<dbReference type="InterPro" id="IPR052337">
    <property type="entry name" value="SAT4-like"/>
</dbReference>
<feature type="transmembrane region" description="Helical" evidence="6">
    <location>
        <begin position="168"/>
        <end position="191"/>
    </location>
</feature>
<evidence type="ECO:0000313" key="9">
    <source>
        <dbReference type="Proteomes" id="UP000803844"/>
    </source>
</evidence>